<evidence type="ECO:0000313" key="3">
    <source>
        <dbReference type="EMBL" id="TWT57427.1"/>
    </source>
</evidence>
<dbReference type="AlphaFoldDB" id="A0A5C5X2Y8"/>
<dbReference type="InterPro" id="IPR018391">
    <property type="entry name" value="PQQ_b-propeller_rpt"/>
</dbReference>
<dbReference type="SUPFAM" id="SSF50998">
    <property type="entry name" value="Quinoprotein alcohol dehydrogenase-like"/>
    <property type="match status" value="1"/>
</dbReference>
<evidence type="ECO:0000313" key="4">
    <source>
        <dbReference type="Proteomes" id="UP000317243"/>
    </source>
</evidence>
<reference evidence="3 4" key="1">
    <citation type="submission" date="2019-02" db="EMBL/GenBank/DDBJ databases">
        <title>Deep-cultivation of Planctomycetes and their phenomic and genomic characterization uncovers novel biology.</title>
        <authorList>
            <person name="Wiegand S."/>
            <person name="Jogler M."/>
            <person name="Boedeker C."/>
            <person name="Pinto D."/>
            <person name="Vollmers J."/>
            <person name="Rivas-Marin E."/>
            <person name="Kohn T."/>
            <person name="Peeters S.H."/>
            <person name="Heuer A."/>
            <person name="Rast P."/>
            <person name="Oberbeckmann S."/>
            <person name="Bunk B."/>
            <person name="Jeske O."/>
            <person name="Meyerdierks A."/>
            <person name="Storesund J.E."/>
            <person name="Kallscheuer N."/>
            <person name="Luecker S."/>
            <person name="Lage O.M."/>
            <person name="Pohl T."/>
            <person name="Merkel B.J."/>
            <person name="Hornburger P."/>
            <person name="Mueller R.-W."/>
            <person name="Bruemmer F."/>
            <person name="Labrenz M."/>
            <person name="Spormann A.M."/>
            <person name="Op Den Camp H."/>
            <person name="Overmann J."/>
            <person name="Amann R."/>
            <person name="Jetten M.S.M."/>
            <person name="Mascher T."/>
            <person name="Medema M.H."/>
            <person name="Devos D.P."/>
            <person name="Kaster A.-K."/>
            <person name="Ovreas L."/>
            <person name="Rohde M."/>
            <person name="Galperin M.Y."/>
            <person name="Jogler C."/>
        </authorList>
    </citation>
    <scope>NUCLEOTIDE SEQUENCE [LARGE SCALE GENOMIC DNA]</scope>
    <source>
        <strain evidence="3 4">KOR42</strain>
    </source>
</reference>
<dbReference type="PANTHER" id="PTHR34512:SF30">
    <property type="entry name" value="OUTER MEMBRANE PROTEIN ASSEMBLY FACTOR BAMB"/>
    <property type="match status" value="1"/>
</dbReference>
<keyword evidence="4" id="KW-1185">Reference proteome</keyword>
<feature type="signal peptide" evidence="1">
    <location>
        <begin position="1"/>
        <end position="24"/>
    </location>
</feature>
<dbReference type="InterPro" id="IPR011047">
    <property type="entry name" value="Quinoprotein_ADH-like_sf"/>
</dbReference>
<gene>
    <name evidence="3" type="ORF">KOR42_07880</name>
</gene>
<dbReference type="InterPro" id="IPR002372">
    <property type="entry name" value="PQQ_rpt_dom"/>
</dbReference>
<dbReference type="RefSeq" id="WP_146507260.1">
    <property type="nucleotide sequence ID" value="NZ_SIHI01000001.1"/>
</dbReference>
<dbReference type="OrthoDB" id="244732at2"/>
<dbReference type="InterPro" id="IPR015943">
    <property type="entry name" value="WD40/YVTN_repeat-like_dom_sf"/>
</dbReference>
<feature type="domain" description="Pyrrolo-quinoline quinone repeat" evidence="2">
    <location>
        <begin position="94"/>
        <end position="362"/>
    </location>
</feature>
<organism evidence="3 4">
    <name type="scientific">Thalassoglobus neptunius</name>
    <dbReference type="NCBI Taxonomy" id="1938619"/>
    <lineage>
        <taxon>Bacteria</taxon>
        <taxon>Pseudomonadati</taxon>
        <taxon>Planctomycetota</taxon>
        <taxon>Planctomycetia</taxon>
        <taxon>Planctomycetales</taxon>
        <taxon>Planctomycetaceae</taxon>
        <taxon>Thalassoglobus</taxon>
    </lineage>
</organism>
<comment type="caution">
    <text evidence="3">The sequence shown here is derived from an EMBL/GenBank/DDBJ whole genome shotgun (WGS) entry which is preliminary data.</text>
</comment>
<dbReference type="Proteomes" id="UP000317243">
    <property type="component" value="Unassembled WGS sequence"/>
</dbReference>
<protein>
    <submittedName>
        <fullName evidence="3">Outer membrane biogenesis protein BamB</fullName>
    </submittedName>
</protein>
<evidence type="ECO:0000256" key="1">
    <source>
        <dbReference type="SAM" id="SignalP"/>
    </source>
</evidence>
<dbReference type="SMART" id="SM00564">
    <property type="entry name" value="PQQ"/>
    <property type="match status" value="4"/>
</dbReference>
<proteinExistence type="predicted"/>
<dbReference type="EMBL" id="SIHI01000001">
    <property type="protein sequence ID" value="TWT57427.1"/>
    <property type="molecule type" value="Genomic_DNA"/>
</dbReference>
<dbReference type="Pfam" id="PF13360">
    <property type="entry name" value="PQQ_2"/>
    <property type="match status" value="1"/>
</dbReference>
<keyword evidence="1" id="KW-0732">Signal</keyword>
<accession>A0A5C5X2Y8</accession>
<dbReference type="PANTHER" id="PTHR34512">
    <property type="entry name" value="CELL SURFACE PROTEIN"/>
    <property type="match status" value="1"/>
</dbReference>
<dbReference type="Gene3D" id="2.130.10.10">
    <property type="entry name" value="YVTN repeat-like/Quinoprotein amine dehydrogenase"/>
    <property type="match status" value="2"/>
</dbReference>
<feature type="chain" id="PRO_5023043318" evidence="1">
    <location>
        <begin position="25"/>
        <end position="856"/>
    </location>
</feature>
<dbReference type="Gene3D" id="2.40.10.480">
    <property type="match status" value="1"/>
</dbReference>
<evidence type="ECO:0000259" key="2">
    <source>
        <dbReference type="Pfam" id="PF13360"/>
    </source>
</evidence>
<name>A0A5C5X2Y8_9PLAN</name>
<sequence length="856" mass="94769" precursor="true">MIRNIASTALLVGICASLCSISNAEESWPYWRGPDYSGVSGEKNLPAEWDPKGGEGSNVFWAQEIPIRSTPTLMNGKLYALTTANPEDESQMGEKVVCIDAETGSTVWEHVFNVYLSDVPSERIGWSSVACDPETGNVYALGVCGYFCCLNGETGQLMWQHPQYKSLHEEFGLLSTYGGRTNFPIVHENNVIISAVTIGWGDTAKPAHRFIAFDKRNGVPVWMNGTSLLPDDTTYSAPVLAVIDGELQMIFASGDGGIHSMHPRTGKILWSYFVSGRGVNTSPLVVGNRVYCGHGEENLDTTDMGAVFCIDTTKRGDITRTGEVWRKTGIFNGRSSPIMIDGRLYVADDRAKLHCLDPDTGEALGDPVRMGTMMRANLLYADGKIYAHEANGRGYIMTPTETGADIIHKFRFQRGEEAHGSPIVSEGRIFIPTTGNLYCIGLPDAEVEIDPLPPMPAEKKPAGANKPAEAQIVPAELLLRPGYRQGFHVRLYNERGQFVRMAAAAEVQYELTGPGSIDDYGLFQVGRDVDQPVATIVDAKVGDLTTQARVRTIPELPWAFDFSDGQIPLPWIGMAYRHVPLDFDLLMSLRKDDPMASDLYIYLMSEFENFAPKRVFDDSTPQLRWSGLLQFLDIAEGAERPRDVEAAKEKLGNSLQRLIDEKVVASAEWSTWDRPTSEEGVTAAEPRLTVQRGPRLIDGNGVLCKITTIPKGARSQGWIGHPDLHDYTIQSDVYAFERNGKLPDIGLIAQRYTFDMMGASQQLQIRTWTPQLNRFSVNVPFAWEADQWYTIKFSAAVEDGKAVLRGKVWKKGEEEPSEWMIEGVDEVPNTIGSPGFFGNAKDAEIFYDNLTVTRNN</sequence>